<dbReference type="Pfam" id="PF03466">
    <property type="entry name" value="LysR_substrate"/>
    <property type="match status" value="1"/>
</dbReference>
<dbReference type="FunFam" id="1.10.10.10:FF:000001">
    <property type="entry name" value="LysR family transcriptional regulator"/>
    <property type="match status" value="1"/>
</dbReference>
<dbReference type="GO" id="GO:0006351">
    <property type="term" value="P:DNA-templated transcription"/>
    <property type="evidence" value="ECO:0007669"/>
    <property type="project" value="TreeGrafter"/>
</dbReference>
<accession>A0A0F9NKV0</accession>
<evidence type="ECO:0000256" key="3">
    <source>
        <dbReference type="ARBA" id="ARBA00023125"/>
    </source>
</evidence>
<name>A0A0F9NKV0_9ZZZZ</name>
<dbReference type="CDD" id="cd08479">
    <property type="entry name" value="PBP2_CrgA_like_9"/>
    <property type="match status" value="1"/>
</dbReference>
<dbReference type="Pfam" id="PF00126">
    <property type="entry name" value="HTH_1"/>
    <property type="match status" value="1"/>
</dbReference>
<reference evidence="6" key="1">
    <citation type="journal article" date="2015" name="Nature">
        <title>Complex archaea that bridge the gap between prokaryotes and eukaryotes.</title>
        <authorList>
            <person name="Spang A."/>
            <person name="Saw J.H."/>
            <person name="Jorgensen S.L."/>
            <person name="Zaremba-Niedzwiedzka K."/>
            <person name="Martijn J."/>
            <person name="Lind A.E."/>
            <person name="van Eijk R."/>
            <person name="Schleper C."/>
            <person name="Guy L."/>
            <person name="Ettema T.J."/>
        </authorList>
    </citation>
    <scope>NUCLEOTIDE SEQUENCE</scope>
</reference>
<dbReference type="SUPFAM" id="SSF46785">
    <property type="entry name" value="Winged helix' DNA-binding domain"/>
    <property type="match status" value="1"/>
</dbReference>
<dbReference type="PANTHER" id="PTHR30537">
    <property type="entry name" value="HTH-TYPE TRANSCRIPTIONAL REGULATOR"/>
    <property type="match status" value="1"/>
</dbReference>
<dbReference type="GO" id="GO:0003700">
    <property type="term" value="F:DNA-binding transcription factor activity"/>
    <property type="evidence" value="ECO:0007669"/>
    <property type="project" value="InterPro"/>
</dbReference>
<proteinExistence type="inferred from homology"/>
<dbReference type="InterPro" id="IPR036390">
    <property type="entry name" value="WH_DNA-bd_sf"/>
</dbReference>
<dbReference type="Gene3D" id="1.10.10.10">
    <property type="entry name" value="Winged helix-like DNA-binding domain superfamily/Winged helix DNA-binding domain"/>
    <property type="match status" value="1"/>
</dbReference>
<organism evidence="6">
    <name type="scientific">marine sediment metagenome</name>
    <dbReference type="NCBI Taxonomy" id="412755"/>
    <lineage>
        <taxon>unclassified sequences</taxon>
        <taxon>metagenomes</taxon>
        <taxon>ecological metagenomes</taxon>
    </lineage>
</organism>
<dbReference type="PANTHER" id="PTHR30537:SF5">
    <property type="entry name" value="HTH-TYPE TRANSCRIPTIONAL ACTIVATOR TTDR-RELATED"/>
    <property type="match status" value="1"/>
</dbReference>
<comment type="caution">
    <text evidence="6">The sequence shown here is derived from an EMBL/GenBank/DDBJ whole genome shotgun (WGS) entry which is preliminary data.</text>
</comment>
<evidence type="ECO:0000313" key="6">
    <source>
        <dbReference type="EMBL" id="KKM81932.1"/>
    </source>
</evidence>
<evidence type="ECO:0000256" key="1">
    <source>
        <dbReference type="ARBA" id="ARBA00009437"/>
    </source>
</evidence>
<dbReference type="InterPro" id="IPR058163">
    <property type="entry name" value="LysR-type_TF_proteobact-type"/>
</dbReference>
<protein>
    <recommendedName>
        <fullName evidence="5">HTH lysR-type domain-containing protein</fullName>
    </recommendedName>
</protein>
<dbReference type="FunFam" id="3.40.190.290:FF:000001">
    <property type="entry name" value="Transcriptional regulator, LysR family"/>
    <property type="match status" value="1"/>
</dbReference>
<comment type="similarity">
    <text evidence="1">Belongs to the LysR transcriptional regulatory family.</text>
</comment>
<gene>
    <name evidence="6" type="ORF">LCGC14_1324820</name>
</gene>
<evidence type="ECO:0000259" key="5">
    <source>
        <dbReference type="PROSITE" id="PS50931"/>
    </source>
</evidence>
<sequence>MSSVSDMQFFACVARRRNLSEAALELGITASAVSRRLARIENRLGVRLLNRTTRRLSLTSDGESYLLASNDIIGRINEAEQSISRARAAPQGLLRVNATFQFGREYIAPAISRFARTNPEVKVQLELSDAPANMVEEGYDLNIRFGMPLSSGLIVARLLPNRRVLVAAPSYLRKHGTPTRLEDLTQHQCIILRQEREAYDIWRFDDGEHVRATGHLSTNDGEIAVGWVLEGHGIMLRSEWDIARHVRTGRLQVVLPEKTHEAGIYAVYPERLNLSAKVRLFIDLLRETLRPKADELSLRNVK</sequence>
<keyword evidence="4" id="KW-0804">Transcription</keyword>
<dbReference type="InterPro" id="IPR000847">
    <property type="entry name" value="LysR_HTH_N"/>
</dbReference>
<dbReference type="SUPFAM" id="SSF53850">
    <property type="entry name" value="Periplasmic binding protein-like II"/>
    <property type="match status" value="1"/>
</dbReference>
<evidence type="ECO:0000256" key="2">
    <source>
        <dbReference type="ARBA" id="ARBA00023015"/>
    </source>
</evidence>
<dbReference type="InterPro" id="IPR036388">
    <property type="entry name" value="WH-like_DNA-bd_sf"/>
</dbReference>
<feature type="domain" description="HTH lysR-type" evidence="5">
    <location>
        <begin position="1"/>
        <end position="59"/>
    </location>
</feature>
<dbReference type="InterPro" id="IPR005119">
    <property type="entry name" value="LysR_subst-bd"/>
</dbReference>
<dbReference type="Gene3D" id="3.40.190.290">
    <property type="match status" value="1"/>
</dbReference>
<keyword evidence="2" id="KW-0805">Transcription regulation</keyword>
<dbReference type="GO" id="GO:0043565">
    <property type="term" value="F:sequence-specific DNA binding"/>
    <property type="evidence" value="ECO:0007669"/>
    <property type="project" value="TreeGrafter"/>
</dbReference>
<evidence type="ECO:0000256" key="4">
    <source>
        <dbReference type="ARBA" id="ARBA00023163"/>
    </source>
</evidence>
<dbReference type="PROSITE" id="PS50931">
    <property type="entry name" value="HTH_LYSR"/>
    <property type="match status" value="1"/>
</dbReference>
<dbReference type="AlphaFoldDB" id="A0A0F9NKV0"/>
<dbReference type="EMBL" id="LAZR01007941">
    <property type="protein sequence ID" value="KKM81932.1"/>
    <property type="molecule type" value="Genomic_DNA"/>
</dbReference>
<keyword evidence="3" id="KW-0238">DNA-binding</keyword>